<dbReference type="AlphaFoldDB" id="A0A1V1NX32"/>
<dbReference type="InterPro" id="IPR036439">
    <property type="entry name" value="Dockerin_dom_sf"/>
</dbReference>
<dbReference type="InterPro" id="IPR018247">
    <property type="entry name" value="EF_Hand_1_Ca_BS"/>
</dbReference>
<proteinExistence type="predicted"/>
<gene>
    <name evidence="1" type="ORF">OMM_05301</name>
</gene>
<dbReference type="Proteomes" id="UP000189670">
    <property type="component" value="Unassembled WGS sequence"/>
</dbReference>
<dbReference type="EMBL" id="ATBP01001541">
    <property type="protein sequence ID" value="ETR67140.1"/>
    <property type="molecule type" value="Genomic_DNA"/>
</dbReference>
<dbReference type="Gene3D" id="1.10.1330.10">
    <property type="entry name" value="Dockerin domain"/>
    <property type="match status" value="1"/>
</dbReference>
<dbReference type="SUPFAM" id="SSF63446">
    <property type="entry name" value="Type I dockerin domain"/>
    <property type="match status" value="1"/>
</dbReference>
<evidence type="ECO:0000313" key="1">
    <source>
        <dbReference type="EMBL" id="ETR67140.1"/>
    </source>
</evidence>
<organism evidence="1 2">
    <name type="scientific">Candidatus Magnetoglobus multicellularis str. Araruama</name>
    <dbReference type="NCBI Taxonomy" id="890399"/>
    <lineage>
        <taxon>Bacteria</taxon>
        <taxon>Pseudomonadati</taxon>
        <taxon>Thermodesulfobacteriota</taxon>
        <taxon>Desulfobacteria</taxon>
        <taxon>Desulfobacterales</taxon>
        <taxon>Desulfobacteraceae</taxon>
        <taxon>Candidatus Magnetoglobus</taxon>
    </lineage>
</organism>
<sequence>MTIEQPLLIDQDQSEVLSEITISQIPNHAVLSAGTKNDDATWILTKEQLKSLTITPELNETTNFILIVSVTSTETENSDSAMTTQTIAVNINPVNDLPTISKINDQDTKESTPTLPIGFTIGDIETNAEKLVLSVNSSNQELISKPRIVLSGAGTNRFVVLSPKPGQYGLSTINISVKDEFNGFSETSFVLTVKNVVRPGDFNDNGLIEFIDSQIALNILADHDSGTFYIEADVNGNQRLDLHDVIYIQQYLNNLPGIHDPNNDKSIDLKDVIILLQYLTDFKNRTIYPEVYHDVVLSIEQVLYILNQVK</sequence>
<accession>A0A1V1NX32</accession>
<evidence type="ECO:0008006" key="3">
    <source>
        <dbReference type="Google" id="ProtNLM"/>
    </source>
</evidence>
<protein>
    <recommendedName>
        <fullName evidence="3">Dockerin domain-containing protein</fullName>
    </recommendedName>
</protein>
<comment type="caution">
    <text evidence="1">The sequence shown here is derived from an EMBL/GenBank/DDBJ whole genome shotgun (WGS) entry which is preliminary data.</text>
</comment>
<reference evidence="2" key="1">
    <citation type="submission" date="2012-11" db="EMBL/GenBank/DDBJ databases">
        <authorList>
            <person name="Lucero-Rivera Y.E."/>
            <person name="Tovar-Ramirez D."/>
        </authorList>
    </citation>
    <scope>NUCLEOTIDE SEQUENCE [LARGE SCALE GENOMIC DNA]</scope>
    <source>
        <strain evidence="2">Araruama</strain>
    </source>
</reference>
<evidence type="ECO:0000313" key="2">
    <source>
        <dbReference type="Proteomes" id="UP000189670"/>
    </source>
</evidence>
<dbReference type="PROSITE" id="PS00018">
    <property type="entry name" value="EF_HAND_1"/>
    <property type="match status" value="2"/>
</dbReference>
<name>A0A1V1NX32_9BACT</name>
<dbReference type="GO" id="GO:0000272">
    <property type="term" value="P:polysaccharide catabolic process"/>
    <property type="evidence" value="ECO:0007669"/>
    <property type="project" value="InterPro"/>
</dbReference>